<gene>
    <name evidence="2" type="ORF">XM52_08785</name>
</gene>
<keyword evidence="1" id="KW-1133">Transmembrane helix</keyword>
<dbReference type="RefSeq" id="WP_143100326.1">
    <property type="nucleotide sequence ID" value="NZ_CP031598.1"/>
</dbReference>
<dbReference type="EMBL" id="LAXI01000004">
    <property type="protein sequence ID" value="KRS18234.1"/>
    <property type="molecule type" value="Genomic_DNA"/>
</dbReference>
<proteinExistence type="predicted"/>
<evidence type="ECO:0000256" key="1">
    <source>
        <dbReference type="SAM" id="Phobius"/>
    </source>
</evidence>
<organism evidence="2 3">
    <name type="scientific">Roseovarius indicus</name>
    <dbReference type="NCBI Taxonomy" id="540747"/>
    <lineage>
        <taxon>Bacteria</taxon>
        <taxon>Pseudomonadati</taxon>
        <taxon>Pseudomonadota</taxon>
        <taxon>Alphaproteobacteria</taxon>
        <taxon>Rhodobacterales</taxon>
        <taxon>Roseobacteraceae</taxon>
        <taxon>Roseovarius</taxon>
    </lineage>
</organism>
<dbReference type="Proteomes" id="UP000051401">
    <property type="component" value="Unassembled WGS sequence"/>
</dbReference>
<keyword evidence="1" id="KW-0812">Transmembrane</keyword>
<comment type="caution">
    <text evidence="2">The sequence shown here is derived from an EMBL/GenBank/DDBJ whole genome shotgun (WGS) entry which is preliminary data.</text>
</comment>
<reference evidence="2 3" key="1">
    <citation type="submission" date="2015-04" db="EMBL/GenBank/DDBJ databases">
        <title>The draft genome sequence of Roseovarius indicus B108T.</title>
        <authorList>
            <person name="Li G."/>
            <person name="Lai Q."/>
            <person name="Shao Z."/>
            <person name="Yan P."/>
        </authorList>
    </citation>
    <scope>NUCLEOTIDE SEQUENCE [LARGE SCALE GENOMIC DNA]</scope>
    <source>
        <strain evidence="2 3">B108</strain>
    </source>
</reference>
<name>A0A0T5PB19_9RHOB</name>
<dbReference type="PATRIC" id="fig|540747.5.peg.4549"/>
<keyword evidence="3" id="KW-1185">Reference proteome</keyword>
<dbReference type="AlphaFoldDB" id="A0A0T5PB19"/>
<evidence type="ECO:0000313" key="3">
    <source>
        <dbReference type="Proteomes" id="UP000051401"/>
    </source>
</evidence>
<protein>
    <submittedName>
        <fullName evidence="2">Uncharacterized protein</fullName>
    </submittedName>
</protein>
<keyword evidence="1" id="KW-0472">Membrane</keyword>
<sequence length="83" mass="9091">MDWQGTSRTVELTITYICDYLLIVIGFNYRVSKHDAGRAITSGHAGRWSNRHTAMHDAGAMTATTPLHIAAFAAPNCMEKPNG</sequence>
<feature type="transmembrane region" description="Helical" evidence="1">
    <location>
        <begin position="12"/>
        <end position="29"/>
    </location>
</feature>
<accession>A0A0T5PB19</accession>
<evidence type="ECO:0000313" key="2">
    <source>
        <dbReference type="EMBL" id="KRS18234.1"/>
    </source>
</evidence>